<name>A0ABR8ML80_9ACTN</name>
<reference evidence="2 3" key="1">
    <citation type="submission" date="2020-09" db="EMBL/GenBank/DDBJ databases">
        <title>novel species in genus Nocardioides.</title>
        <authorList>
            <person name="Zhang G."/>
        </authorList>
    </citation>
    <scope>NUCLEOTIDE SEQUENCE [LARGE SCALE GENOMIC DNA]</scope>
    <source>
        <strain evidence="2 3">19197</strain>
    </source>
</reference>
<dbReference type="Proteomes" id="UP000649289">
    <property type="component" value="Unassembled WGS sequence"/>
</dbReference>
<accession>A0ABR8ML80</accession>
<organism evidence="2 3">
    <name type="scientific">Nocardioides hwasunensis</name>
    <dbReference type="NCBI Taxonomy" id="397258"/>
    <lineage>
        <taxon>Bacteria</taxon>
        <taxon>Bacillati</taxon>
        <taxon>Actinomycetota</taxon>
        <taxon>Actinomycetes</taxon>
        <taxon>Propionibacteriales</taxon>
        <taxon>Nocardioidaceae</taxon>
        <taxon>Nocardioides</taxon>
    </lineage>
</organism>
<keyword evidence="3" id="KW-1185">Reference proteome</keyword>
<keyword evidence="1" id="KW-1133">Transmembrane helix</keyword>
<dbReference type="EMBL" id="JACXYY010000009">
    <property type="protein sequence ID" value="MBD3916775.1"/>
    <property type="molecule type" value="Genomic_DNA"/>
</dbReference>
<dbReference type="InterPro" id="IPR019662">
    <property type="entry name" value="DUF2516"/>
</dbReference>
<sequence length="87" mass="9218">MLVVLVAAIAIKGFAFVNAVTYSAEAYHAAGKLTKQAWCLITGLGFAAQLILLGSPLNIISLIFTIAALVYLADVRPALREVTSGRR</sequence>
<protein>
    <submittedName>
        <fullName evidence="2">DUF2516 family protein</fullName>
    </submittedName>
</protein>
<dbReference type="Pfam" id="PF10724">
    <property type="entry name" value="DUF2516"/>
    <property type="match status" value="1"/>
</dbReference>
<gene>
    <name evidence="2" type="ORF">IEZ25_19310</name>
</gene>
<keyword evidence="1" id="KW-0472">Membrane</keyword>
<proteinExistence type="predicted"/>
<evidence type="ECO:0000313" key="2">
    <source>
        <dbReference type="EMBL" id="MBD3916775.1"/>
    </source>
</evidence>
<comment type="caution">
    <text evidence="2">The sequence shown here is derived from an EMBL/GenBank/DDBJ whole genome shotgun (WGS) entry which is preliminary data.</text>
</comment>
<evidence type="ECO:0000256" key="1">
    <source>
        <dbReference type="SAM" id="Phobius"/>
    </source>
</evidence>
<feature type="transmembrane region" description="Helical" evidence="1">
    <location>
        <begin position="43"/>
        <end position="72"/>
    </location>
</feature>
<evidence type="ECO:0000313" key="3">
    <source>
        <dbReference type="Proteomes" id="UP000649289"/>
    </source>
</evidence>
<keyword evidence="1" id="KW-0812">Transmembrane</keyword>